<dbReference type="InterPro" id="IPR008988">
    <property type="entry name" value="Transcriptional_repressor_C"/>
</dbReference>
<evidence type="ECO:0000256" key="1">
    <source>
        <dbReference type="ARBA" id="ARBA00022598"/>
    </source>
</evidence>
<dbReference type="GO" id="GO:0005737">
    <property type="term" value="C:cytoplasm"/>
    <property type="evidence" value="ECO:0007669"/>
    <property type="project" value="TreeGrafter"/>
</dbReference>
<evidence type="ECO:0000256" key="5">
    <source>
        <dbReference type="ARBA" id="ARBA00024227"/>
    </source>
</evidence>
<dbReference type="OrthoDB" id="9807064at2"/>
<dbReference type="EMBL" id="LGCK01000012">
    <property type="protein sequence ID" value="KPL70979.1"/>
    <property type="molecule type" value="Genomic_DNA"/>
</dbReference>
<evidence type="ECO:0000256" key="2">
    <source>
        <dbReference type="ARBA" id="ARBA00022741"/>
    </source>
</evidence>
<dbReference type="GO" id="GO:0004077">
    <property type="term" value="F:biotin--[biotin carboxyl-carrier protein] ligase activity"/>
    <property type="evidence" value="ECO:0007669"/>
    <property type="project" value="UniProtKB-EC"/>
</dbReference>
<dbReference type="Pfam" id="PF02237">
    <property type="entry name" value="BPL_C"/>
    <property type="match status" value="1"/>
</dbReference>
<dbReference type="SUPFAM" id="SSF50037">
    <property type="entry name" value="C-terminal domain of transcriptional repressors"/>
    <property type="match status" value="1"/>
</dbReference>
<organism evidence="7 8">
    <name type="scientific">Leptolinea tardivitalis</name>
    <dbReference type="NCBI Taxonomy" id="229920"/>
    <lineage>
        <taxon>Bacteria</taxon>
        <taxon>Bacillati</taxon>
        <taxon>Chloroflexota</taxon>
        <taxon>Anaerolineae</taxon>
        <taxon>Anaerolineales</taxon>
        <taxon>Anaerolineaceae</taxon>
        <taxon>Leptolinea</taxon>
    </lineage>
</organism>
<dbReference type="NCBIfam" id="TIGR00121">
    <property type="entry name" value="birA_ligase"/>
    <property type="match status" value="1"/>
</dbReference>
<proteinExistence type="predicted"/>
<dbReference type="EC" id="6.3.4.15" evidence="5"/>
<evidence type="ECO:0000256" key="4">
    <source>
        <dbReference type="ARBA" id="ARBA00023267"/>
    </source>
</evidence>
<evidence type="ECO:0000313" key="8">
    <source>
        <dbReference type="Proteomes" id="UP000050430"/>
    </source>
</evidence>
<keyword evidence="3" id="KW-0067">ATP-binding</keyword>
<gene>
    <name evidence="7" type="ORF">ADM99_11785</name>
</gene>
<dbReference type="CDD" id="cd16442">
    <property type="entry name" value="BPL"/>
    <property type="match status" value="1"/>
</dbReference>
<keyword evidence="4" id="KW-0092">Biotin</keyword>
<evidence type="ECO:0000259" key="6">
    <source>
        <dbReference type="PROSITE" id="PS51733"/>
    </source>
</evidence>
<dbReference type="PROSITE" id="PS51733">
    <property type="entry name" value="BPL_LPL_CATALYTIC"/>
    <property type="match status" value="1"/>
</dbReference>
<accession>A0A0P6XPD8</accession>
<sequence length="267" mass="29591">MASEFTSESLQVKLAPIIPGEIRYFDVTGSTNDDALRWLQAGAPDGSLVVADEQTSGRGRMQRTWVTRPGASLAFSLIFRPQIHDQIPFYAPLGALGVALTLEKLYGVCPEIKWPNDVLIFRKKVCGILAEADWQDSQLAGLVLGIGINVASTAVRKEDNFIFPADSLQNSLGRPIDRLDVLVETIRSVFLWRQKIGNDVFLREWNNRLAFRGEKVQIHRPQQDVMNGTVLHIAPDGALWIRTDNGEDVPVSAGDVSLRQTQTSPTK</sequence>
<dbReference type="RefSeq" id="WP_062422700.1">
    <property type="nucleotide sequence ID" value="NZ_BBYA01000011.1"/>
</dbReference>
<dbReference type="SUPFAM" id="SSF55681">
    <property type="entry name" value="Class II aaRS and biotin synthetases"/>
    <property type="match status" value="1"/>
</dbReference>
<dbReference type="Pfam" id="PF03099">
    <property type="entry name" value="BPL_LplA_LipB"/>
    <property type="match status" value="1"/>
</dbReference>
<dbReference type="STRING" id="229920.ADM99_11785"/>
<dbReference type="InterPro" id="IPR004408">
    <property type="entry name" value="Biotin_CoA_COase_ligase"/>
</dbReference>
<dbReference type="GO" id="GO:0005524">
    <property type="term" value="F:ATP binding"/>
    <property type="evidence" value="ECO:0007669"/>
    <property type="project" value="UniProtKB-KW"/>
</dbReference>
<dbReference type="InterPro" id="IPR003142">
    <property type="entry name" value="BPL_C"/>
</dbReference>
<protein>
    <recommendedName>
        <fullName evidence="5">biotin--[biotin carboxyl-carrier protein] ligase</fullName>
        <ecNumber evidence="5">6.3.4.15</ecNumber>
    </recommendedName>
</protein>
<dbReference type="PANTHER" id="PTHR12835">
    <property type="entry name" value="BIOTIN PROTEIN LIGASE"/>
    <property type="match status" value="1"/>
</dbReference>
<keyword evidence="8" id="KW-1185">Reference proteome</keyword>
<dbReference type="Gene3D" id="3.30.930.10">
    <property type="entry name" value="Bira Bifunctional Protein, Domain 2"/>
    <property type="match status" value="1"/>
</dbReference>
<keyword evidence="1" id="KW-0436">Ligase</keyword>
<name>A0A0P6XPD8_9CHLR</name>
<reference evidence="7 8" key="1">
    <citation type="submission" date="2015-07" db="EMBL/GenBank/DDBJ databases">
        <title>Genome sequence of Leptolinea tardivitalis DSM 16556.</title>
        <authorList>
            <person name="Hemp J."/>
            <person name="Ward L.M."/>
            <person name="Pace L.A."/>
            <person name="Fischer W.W."/>
        </authorList>
    </citation>
    <scope>NUCLEOTIDE SEQUENCE [LARGE SCALE GENOMIC DNA]</scope>
    <source>
        <strain evidence="7 8">YMTK-2</strain>
    </source>
</reference>
<keyword evidence="2" id="KW-0547">Nucleotide-binding</keyword>
<dbReference type="InterPro" id="IPR004143">
    <property type="entry name" value="BPL_LPL_catalytic"/>
</dbReference>
<dbReference type="Gene3D" id="2.30.30.100">
    <property type="match status" value="1"/>
</dbReference>
<comment type="caution">
    <text evidence="7">The sequence shown here is derived from an EMBL/GenBank/DDBJ whole genome shotgun (WGS) entry which is preliminary data.</text>
</comment>
<evidence type="ECO:0000313" key="7">
    <source>
        <dbReference type="EMBL" id="KPL70979.1"/>
    </source>
</evidence>
<dbReference type="InterPro" id="IPR045864">
    <property type="entry name" value="aa-tRNA-synth_II/BPL/LPL"/>
</dbReference>
<dbReference type="Proteomes" id="UP000050430">
    <property type="component" value="Unassembled WGS sequence"/>
</dbReference>
<dbReference type="PANTHER" id="PTHR12835:SF5">
    <property type="entry name" value="BIOTIN--PROTEIN LIGASE"/>
    <property type="match status" value="1"/>
</dbReference>
<dbReference type="AlphaFoldDB" id="A0A0P6XPD8"/>
<feature type="domain" description="BPL/LPL catalytic" evidence="6">
    <location>
        <begin position="21"/>
        <end position="197"/>
    </location>
</feature>
<evidence type="ECO:0000256" key="3">
    <source>
        <dbReference type="ARBA" id="ARBA00022840"/>
    </source>
</evidence>